<keyword evidence="3" id="KW-1015">Disulfide bond</keyword>
<dbReference type="Gene3D" id="1.25.10.20">
    <property type="entry name" value="Vitellinogen, superhelical"/>
    <property type="match status" value="2"/>
</dbReference>
<evidence type="ECO:0000256" key="1">
    <source>
        <dbReference type="ARBA" id="ARBA00022729"/>
    </source>
</evidence>
<evidence type="ECO:0000313" key="9">
    <source>
        <dbReference type="EMBL" id="KAK4291911.1"/>
    </source>
</evidence>
<dbReference type="InterPro" id="IPR015819">
    <property type="entry name" value="Lipid_transp_b-sht_shell"/>
</dbReference>
<keyword evidence="10" id="KW-1185">Reference proteome</keyword>
<feature type="compositionally biased region" description="Polar residues" evidence="6">
    <location>
        <begin position="565"/>
        <end position="577"/>
    </location>
</feature>
<keyword evidence="2" id="KW-0758">Storage protein</keyword>
<dbReference type="SMART" id="SM01169">
    <property type="entry name" value="DUF1943"/>
    <property type="match status" value="1"/>
</dbReference>
<dbReference type="InterPro" id="IPR015255">
    <property type="entry name" value="Vitellinogen_open_b-sht"/>
</dbReference>
<feature type="compositionally biased region" description="Acidic residues" evidence="6">
    <location>
        <begin position="5962"/>
        <end position="6014"/>
    </location>
</feature>
<dbReference type="Gene3D" id="2.20.50.20">
    <property type="entry name" value="Lipovitellin. Chain A, domain 3"/>
    <property type="match status" value="1"/>
</dbReference>
<comment type="caution">
    <text evidence="9">The sequence shown here is derived from an EMBL/GenBank/DDBJ whole genome shotgun (WGS) entry which is preliminary data.</text>
</comment>
<dbReference type="InterPro" id="IPR001747">
    <property type="entry name" value="Vitellogenin_N"/>
</dbReference>
<dbReference type="SUPFAM" id="SSF48431">
    <property type="entry name" value="Lipovitellin-phosvitin complex, superhelical domain"/>
    <property type="match status" value="1"/>
</dbReference>
<comment type="caution">
    <text evidence="5">Lacks conserved residue(s) required for the propagation of feature annotation.</text>
</comment>
<feature type="compositionally biased region" description="Basic and acidic residues" evidence="6">
    <location>
        <begin position="547"/>
        <end position="556"/>
    </location>
</feature>
<organism evidence="9 10">
    <name type="scientific">Petrolisthes manimaculis</name>
    <dbReference type="NCBI Taxonomy" id="1843537"/>
    <lineage>
        <taxon>Eukaryota</taxon>
        <taxon>Metazoa</taxon>
        <taxon>Ecdysozoa</taxon>
        <taxon>Arthropoda</taxon>
        <taxon>Crustacea</taxon>
        <taxon>Multicrustacea</taxon>
        <taxon>Malacostraca</taxon>
        <taxon>Eumalacostraca</taxon>
        <taxon>Eucarida</taxon>
        <taxon>Decapoda</taxon>
        <taxon>Pleocyemata</taxon>
        <taxon>Anomura</taxon>
        <taxon>Galatheoidea</taxon>
        <taxon>Porcellanidae</taxon>
        <taxon>Petrolisthes</taxon>
    </lineage>
</organism>
<dbReference type="PROSITE" id="PS51233">
    <property type="entry name" value="VWFD"/>
    <property type="match status" value="1"/>
</dbReference>
<feature type="domain" description="Vitellogenin" evidence="7">
    <location>
        <begin position="1"/>
        <end position="946"/>
    </location>
</feature>
<dbReference type="GO" id="GO:0005319">
    <property type="term" value="F:lipid transporter activity"/>
    <property type="evidence" value="ECO:0007669"/>
    <property type="project" value="InterPro"/>
</dbReference>
<evidence type="ECO:0000313" key="10">
    <source>
        <dbReference type="Proteomes" id="UP001292094"/>
    </source>
</evidence>
<dbReference type="InterPro" id="IPR050733">
    <property type="entry name" value="Vitellogenin/Apolipophorin"/>
</dbReference>
<feature type="domain" description="VWFD" evidence="8">
    <location>
        <begin position="5353"/>
        <end position="5517"/>
    </location>
</feature>
<proteinExistence type="predicted"/>
<dbReference type="InterPro" id="IPR001846">
    <property type="entry name" value="VWF_type-D"/>
</dbReference>
<dbReference type="Pfam" id="PF00094">
    <property type="entry name" value="VWD"/>
    <property type="match status" value="1"/>
</dbReference>
<feature type="compositionally biased region" description="Acidic residues" evidence="6">
    <location>
        <begin position="578"/>
        <end position="587"/>
    </location>
</feature>
<evidence type="ECO:0000259" key="7">
    <source>
        <dbReference type="PROSITE" id="PS51211"/>
    </source>
</evidence>
<name>A0AAE1NM21_9EUCA</name>
<evidence type="ECO:0000256" key="5">
    <source>
        <dbReference type="PROSITE-ProRule" id="PRU00557"/>
    </source>
</evidence>
<feature type="compositionally biased region" description="Polar residues" evidence="6">
    <location>
        <begin position="6015"/>
        <end position="6024"/>
    </location>
</feature>
<dbReference type="InterPro" id="IPR015816">
    <property type="entry name" value="Vitellinogen_b-sht_N"/>
</dbReference>
<dbReference type="Pfam" id="PF09172">
    <property type="entry name" value="Vit_open_b-sht"/>
    <property type="match status" value="1"/>
</dbReference>
<dbReference type="SUPFAM" id="SSF56968">
    <property type="entry name" value="Lipovitellin-phosvitin complex, beta-sheet shell regions"/>
    <property type="match status" value="2"/>
</dbReference>
<reference evidence="9" key="1">
    <citation type="submission" date="2023-11" db="EMBL/GenBank/DDBJ databases">
        <title>Genome assemblies of two species of porcelain crab, Petrolisthes cinctipes and Petrolisthes manimaculis (Anomura: Porcellanidae).</title>
        <authorList>
            <person name="Angst P."/>
        </authorList>
    </citation>
    <scope>NUCLEOTIDE SEQUENCE</scope>
    <source>
        <strain evidence="9">PB745_02</strain>
        <tissue evidence="9">Gill</tissue>
    </source>
</reference>
<dbReference type="GO" id="GO:0045735">
    <property type="term" value="F:nutrient reservoir activity"/>
    <property type="evidence" value="ECO:0007669"/>
    <property type="project" value="UniProtKB-KW"/>
</dbReference>
<dbReference type="PROSITE" id="PS51211">
    <property type="entry name" value="VITELLOGENIN"/>
    <property type="match status" value="1"/>
</dbReference>
<keyword evidence="1" id="KW-0732">Signal</keyword>
<dbReference type="InterPro" id="IPR015817">
    <property type="entry name" value="Vitellinogen_open_b-sht_sub1"/>
</dbReference>
<dbReference type="Pfam" id="PF01347">
    <property type="entry name" value="Vitellogenin_N"/>
    <property type="match status" value="1"/>
</dbReference>
<evidence type="ECO:0000256" key="4">
    <source>
        <dbReference type="ARBA" id="ARBA00023180"/>
    </source>
</evidence>
<evidence type="ECO:0000256" key="2">
    <source>
        <dbReference type="ARBA" id="ARBA00022761"/>
    </source>
</evidence>
<gene>
    <name evidence="9" type="ORF">Pmani_035287</name>
</gene>
<sequence>MESNQISNMVIQADVVITANTPCDLKLQVVLEDVVGADTQEGEAAWFIKALQAYDLHFSYQEGKVEYLCSHLDEDPTVTNFKRGILSALQVSTPDLTPSDIPIVIDEQSCTVKHTDGELEAVECSEEIEVLTSLASYLSPNNTNASNSDTDTPSSALATVKTTSVLQKISVDDFSEDRFVKEGQVWQRTSLAADIKGALQSARNRKPKENNIKEQIETTLASLMESLDSESGRDEHRPHLFTRLVHLLTQMDKDQAGELEAIWDTHTDSIDARNFLLDGLMLCESSVCVQLLSDLTLDQETIGTAIILTPQHITSWLTALHFHHTPQPQSLQAIMVLEDVSEMGEVRMAAYRALIPCAPLNPNFFTKLKYILEQEQDNQVGSYIWSHVNSLIDEPGPSEYEQTMAQLARHYLLPLRFSAPVEDFRTSRNHRFSQFSQLLNLGGSLDTDVIFTPASFLPKRVSANLTLNLLDVSFSALEVGGEFSGVERLLERLFGKEGYFGNEHLLNLVTPGGDKSDATNVDEETNAGGRSKRDIIHEDDETNGSRSKRDVTHESDTNSEENYEKNSGSRSKRNITSGEEEENDETNVDGGRSKRNIIQEDKIQEFQKLYDQGRAGSQTPEVEEEEEETKASMYVRVFGHEVLYLDNLLPINPQQLLSNLLQALSTSKSFQLVDQEYVRVTQLGYPLHVRLNATGSVVFKHDFNIKRTDGGGMSLEFNLAPSVVLAADERLWVDGYMAASGVQRTSTLTAHTQFGGKVSLNQGSLAEAQINVPNSEVTKMSVSSQVSMYDNSKKAWTQQTHTPPQHTTDTCTPEAFNQALGLKEVGGETVSRGSYKTSLAITKIDSFNHYRLYAARNLNQANVLEVLFDTPGSTTDRKVNLIFNARPNNAGGYIVLRSVGYGLKGTYENTDELKELTFEYLQASKVMGKFGVSLKKEVEGSETHLTPSLVVTLEPDTYSLGGKLSYAVKDREGLHASLSMDGTWQKVEDGRESTEAFGQAAGDFAFGRERAEINASAEYGNNRTNTHTLSANVLFHKGKGNALLQVSSQVIVKRLSEEGNRDYHLKASLESQQLELDYIGELLFKTSENGFQAETEVKVDNRLHSRIILMYLSEHLHHLAGVHLTLNEFVAEVGHEVDLSQPHRALITVTGTGGELSGGLHLAAKYSPDLPLNTSLSVYGSRAGETLAKASVAITSDQQWTNFTAGSQIQWFDWTHSLQHNVLLEHDKLHLLVSSEGGNTYKLISETSPGHVLQFSMWSESEEETPQFQVGYEHRASNLDRVLNVNMSTGEDVLFHFGFTLESSDGNRFNSSLRLLESELAVGGRLDSLPGTYLGSALSSNFNGSAEATVTLPSGQSVKADLTLTHILDGDKHTLVATSSQGDATVKGTANFMSVGGWFEEDVTSLDLTITTPLDHLAQFGLAFHRSTDPTQLNFAEIFLDDMKMRGEVQVGERRNLTLGLEYQKGDQCSTRLYAHHREHDDLGVYTSLLGLELTKDHLWEAALNTTLGHPGIPNALSSRLILKAPVLTSPIALKASYNLTQDLFGIEVKGQSGEEDEVVMLVSGKRKWTWQRHLLHALGEFRTPWTEPLALNATYDYTQGFLNVNLEFESSLEYLSSWNAELGVNYAVPQVTKAHFILNHPEIQSLVNYVHNYTDDGLSQQLDGNVNGFTMTYNADLEFDTRSVAKVSGHMNLFNLFDHSLGLTLTHGREMDALVTEITGNWDKDNFKIDHMLKFTNSEKWSNSLQLELLGGVGVTKAQFSLESSVDFPSINGTLDFSSQWTDDYSQKLTLQIIESRTVIKSESVYGDSTLLSLTVASTGPLTSEQSDLELEASSSYFEDLTAKWKHHVRPGHLVLGEITYGDEFHAHINSELKMEEKWNGEQFSSYDLMIMTNITSLGHHSKAGIFANAKWSGEVELKWNDYYLQLTSTLWEDRKVEMVLSDEMTEYRALLNIDLVNRPRSLTFNFTNNGESVVTLEAVAESLFPKLEVLTTLELHGLTNTTSQKAKLKISVDRSNFDKDEYKGSAELESNLLGLEELEGKLDLDLKLVNLLHWAGDVSGQLVIQDQRYNVDFNCSLHLDNKVEFEFGTKFESSQGNLTENLKELSLIASWSEDHVLQGKIGIVTNHTSPPWAVEASFNARSKQFIGSVMPGSGDRYELLCQLSSRTLNIEVQKESQDGSSKFKILKGNITWLVRKTKKLITLYMTSDFDAIAKMSGQTTIQWKRDNMALETKFKVNDDNFKGTLRYLRTLAVYRAELKMENEIYAPFTSDVIVELTLLKQGIKFDLTVNLNDTDGWLAIGFKLSRPESWLKIKTPLTQFPSIAVILTTMTGDVNGATLDIHAPQFCFNITGEAHRDFNHAKITTSLFLNCTGGGDPVFDFSLKGNQGSNPVTLSGSLAIPQLIDPIRLNITGILTRNIVNITAETQLTSNLSMGLNVIEQFKDDQWFLQLLYYDPQQPEDTIFFFKNTLSRTEAEFKVDLPKSNQTIALALDYEIQQYPYSLNATLFNSILNYTLNGNLSIVADMAEKIGKVGMSFNADRFDSNAQVTLSYDIESPLFNKWNLMYETAGGIADADFIIQVDDTIYSMQANMKSHFHTHHVYSFNLRKELDGPEENLVISTEQDEIKFNFNGVRKITDGRLEMNGTLTTEGPNYTGYEKVDLQWVQPTDPSSDVIYSGKLKVLLYGETTIMFEGTHNPMQDVYEAVVTHNISSKNETYAARVLYQNDDFNFREQRVTLFLTVPHFKPEEVTLDLTYDVDNNNGSVMFDTPRGRMGMSGRWNYEIDRYIGGSLTTYLSYFDLGQYTVDMTLPLTLSEDARVKVYRQHPRHMFITELFIGDSLSKLNISHTFNSTSDPVNRTYSFSYSYDGSLTLIVQLDEWYSKLKLILSGSSTTLPFTSGNFEFMSNTSGYEEVEGNWHMAENNGVYSGQVQIELQRWGQMLASFELDLSRSPWENVRLSAQFESPFTLKHVLHAEYNLQVLSLVVYYKCGPDIFQVKGKASIDRISTSFELVGNVPIKGLSSFLISYSSTFEPSYSVNFVAEIEDSKMKGSFEVNPDWKEGSVKFSLASPFTRPAKAVIDWSLSQSPFKLQVIIGAGDYTGKMRTALEYTRNSADFEHHMTTTYGEQEHSINVKFSYKFSDSGFDGTLVANANNNFLKLKSNVHITRETVLLKFTGILEAFGALGSVKVDMSQADNIYKGSIRVELPDKQRFHINVHYNSYQLQGKVMYQTREVFSVSLTKTHVKIQLMWDEYWAFNVEYKLEYKAKNYTVTFSLGGFEWEPSVMKIDYFHGRIRKLNVTLDSPFTSTTNLKMTYTAAANHKLAATLTIGEDSYQTTAVALLRSRRSSVEVRFTSSQDTTANPVRIAAEYNIREFMVGRMNSVKPLGSLVLDWGQRFMVNITGLHKDSRVKVDAVITTPYKEFPRLLLGYDGIFSVENSVVDIGFKTYINGTRDIVLSGYTKLSGNQVDLNWALDTTYPGLKKLATTLMLTPGQAKVSLQHNDNQWKIDCEYQLSPSLSIVCKVETPMNGFDEIDLSLTAQKKQDDKYSSNFKLTWPESQNIELNMELEKWKADIKLQTPWEPIKVCSLHTSLTTESERLAFSSDLQWDERKAKTSLKLDPHEVEFAAKYEVDFVTVSEIKVKGERKGDMLKISLDLTPPISSLKSIRVSLDAKPQEFEAKLDVNDVSNSISGKYSTGMGEFNAEIPLLGDFDWFLKAENDWLKLESELRLTIPYITPSPPVLISLKYDVKPDNKVLDVSFKMSTENGNLFSFTVSNVDDPFISVSVLENHIKITFATSPDESEFTLSVSLETERLDLEKVSTLSIKEDRSQRLYDLTTRVVTKVRDDKTLRHKLHLTASSGYRHKVLNVELEGDLIAIPYTLQLKLPTSFLYDANAELEIEVKEGDKELFVLTYKIDTRDWYWGTQHTLKAVLRGTPVEVHVGFNPGNTSALVTFPKTQARHFVVLFWSHEDLTWNNFKIGVELDSAVLPHTPLKLQVEFSAEGEYQVNLKVSYNSVGKKFTTKLDLRYDRLGESMTGNIMVESDWHGVYTFSTNSSWRRDLELILIIVTPSEKHLLSAHVNPVDYTWDLSLRSPWLAVGEISFTGELNDDFSLTNMNLESRLKAGENEHILNARLYSASEGRSKFSILLYQGDIETFNTLLEWIWDDVLKLVELKTFNIWLPELATSFRVYYESLNPGISLVMSLKNDYYLDTGIGMNINIREPFYDIIHTVGINIMDFTFRVEVKWAKYVNLRIGSYCQHAKLYVSLEHDAENLYEFLLASTHPSLEFVNLFVIFPPNEQLKLRYIYKNSWNTFDLDATLHHDQIFGSSLEMTVLSPYLYIIGERMVLKTPRYVPGKYIGALIEVYNTKYGAELSRHYDNVFDANLIFSLYLPYESSDIISLQYVFLPRKVRVEAIFGRIGLGLSLVTRDRTIEREYEVMAFVNEMRIITRLIGTSTLQHKVAYKVLLWDNMGITQNYWWMEVASLRLDTCEGLQTNMNLNAYQAKLNLGWGNSKSLEIQTPMLYPGYTHIIYTCDDVKNHYKLELGVSPQSDNDTWEIYQLDLGYQPYTFIGGRTWLVIDGFGTHLATRGTLHLDNNNYVNMISFELNEHKLGYNTEFHRIPGLLSVSYENDVEVFLTNRTIVHKSLATRTLTQTYSASHFTWNAEDNDMPPIRLSTSYVDNSLFGYEKHFLTAEFMHPDIQTIVLEGNLTRPLNSSLYAVLELTDYYVKEKRIAMVVEVPLVNNEGDFWQFDTQVNKIIPEMKLSLQTDHETRRARIGLHSPVAAGALLEHRKFGQRWNLDAGVGVTLTLPCVLKVFASHDPTLIKSNNTLVRLASPAPHIWSTWVQDITTVVHQLQELTDTEIPLLYEALVSNKSVSAIRERVLSNWEYLIDDVTTTTNGFADEASELWFDHLQPAWRAVHNFTTTGYETTMTAFLNFTTQAFNQGDQTLQFLSTQWTDMKDGVLVPAAEWFEELTGGMAGHAWTAITDFVLDSYQTASTTLKEWMTQAQDLMAGLITGVSEWANHLSESIQESVNVTLGYIQPTMDYVSSVIISYKDDVTSALYDSCWQSLVEKFENLVTVQQGVGEAVTTFTEFLQPNEYLTRFNLIKDTLLDFSTGIWSKVEDVWSEVHPAAVQSFDWFVTTAQEKFTGLSDGLGELNTDVNTKGIYAVMNEKVTHIQTTLSGLYEAAVNGMTEAKEAIYTYVTEQPLFTQLEDALSDVTDWATTEYSKWSSGDRKELNRMERLIFPVADLLNTFVNKGNLMDRLYVVKPWSHGVIQYIQYFPLYCHSFFEPWDWQRAINIFHDSPITEAEKLLANGAEESMDRELWRLLAFPYSYLPSLSATATIAGQHVRTFDGSHHQFLGSCSYLLAKDFVGGEFEITGVYGAGGRGGVAGLEAIRVHGPKADVTMYVSGKVTDNAVVSPAKMYETRIGCVLVLPDLVVYCNNITSTCAISVSPKYYNRLDGLLGTYNHDPHDDSRGPGSKVDLDDPAVLARLWSVSPSPCYLANQANTVIEPHAAPKQDVITCLDLFLRSPGPLSPCFGLVDPRPYFRDCLAGRRHPTRGPRHLLPPCHAASAYIVQCQTRGLYLSPLVQCQQGTPSEGCTLDDTRKVTLGWSHTYQEGEGRYGGADVALVVETALCNQGKDIRTLLNPINDHLSRRNMRDVRYAIVTIPGTEDDTTETHGDGTIEEAEFMTRSEAAQHLRGLSYTGGYNASHPVRAYTVANAARKLKWRPGVTRTLVHVGCGLGGCGTKGLEVDVLGALRDNDVTYHLMTDFDIVVSGTRREAKARERKLFGFDEALAYTVPDYRSFRGNDRVRGALSVPDGVCVEAAIASGGSVFSRNKWNTNKRTQTTKLLGVFGERVAVTSSRQECQECVCQGSGVVRCRRCFADPMFYLPRSYTSKDRPGMERDSIDAEIVRNFHNEFFHDNEGFDETAKLSTVGEVVNGTDDDSEVMNEVEEDDSDSEDEDGDDSEDEVEDGGEDMNESDDDDGSGSEDDLEPQTTTVLPSDMLTTTIQPSEMLTTTIQPSDIFTTTILPSDIFTTTILPSDDMVPAATTTILPSEMLTTTILPSDTTTIIDEYYDIGVTPESV</sequence>
<dbReference type="Gene3D" id="2.30.230.10">
    <property type="entry name" value="Lipovitellin, beta-sheet shell regions, chain A"/>
    <property type="match status" value="1"/>
</dbReference>
<evidence type="ECO:0000256" key="3">
    <source>
        <dbReference type="ARBA" id="ARBA00023157"/>
    </source>
</evidence>
<dbReference type="InterPro" id="IPR011030">
    <property type="entry name" value="Lipovitellin_superhlx_dom"/>
</dbReference>
<evidence type="ECO:0008006" key="11">
    <source>
        <dbReference type="Google" id="ProtNLM"/>
    </source>
</evidence>
<feature type="region of interest" description="Disordered" evidence="6">
    <location>
        <begin position="510"/>
        <end position="597"/>
    </location>
</feature>
<keyword evidence="4" id="KW-0325">Glycoprotein</keyword>
<feature type="region of interest" description="Disordered" evidence="6">
    <location>
        <begin position="5959"/>
        <end position="6024"/>
    </location>
</feature>
<evidence type="ECO:0000259" key="8">
    <source>
        <dbReference type="PROSITE" id="PS51233"/>
    </source>
</evidence>
<dbReference type="PANTHER" id="PTHR23345:SF15">
    <property type="entry name" value="VITELLOGENIN 1-RELATED"/>
    <property type="match status" value="1"/>
</dbReference>
<dbReference type="PANTHER" id="PTHR23345">
    <property type="entry name" value="VITELLOGENIN-RELATED"/>
    <property type="match status" value="1"/>
</dbReference>
<dbReference type="Proteomes" id="UP001292094">
    <property type="component" value="Unassembled WGS sequence"/>
</dbReference>
<accession>A0AAE1NM21</accession>
<dbReference type="SMART" id="SM00216">
    <property type="entry name" value="VWD"/>
    <property type="match status" value="1"/>
</dbReference>
<protein>
    <recommendedName>
        <fullName evidence="11">Apolipophorin</fullName>
    </recommendedName>
</protein>
<dbReference type="EMBL" id="JAWZYT010005007">
    <property type="protein sequence ID" value="KAK4291911.1"/>
    <property type="molecule type" value="Genomic_DNA"/>
</dbReference>
<evidence type="ECO:0000256" key="6">
    <source>
        <dbReference type="SAM" id="MobiDB-lite"/>
    </source>
</evidence>